<sequence>MQTEELTRLTVELEKSTEREQDLRQENKTIRENEIKKVEEVKGLFLRGNMEQRQRKEGVGYFASLGKRLPSSPSSTKTGVPGSPTTPPTTTARTRTHTPTRSRRRKGTHDGGDDGQGEGSAPSSPDGDGEAAVPRDSSHPTWAAHPGTLGSSQDTSSSPVHSHTHSSTLLNSAVSTVGHHNIQDGDDDHDAAELNFEYLRNTLLQFLEHKEMRRLAAKV</sequence>
<dbReference type="OrthoDB" id="1926336at2759"/>
<dbReference type="Proteomes" id="UP000037035">
    <property type="component" value="Unassembled WGS sequence"/>
</dbReference>
<evidence type="ECO:0000313" key="4">
    <source>
        <dbReference type="Proteomes" id="UP000037035"/>
    </source>
</evidence>
<feature type="region of interest" description="Disordered" evidence="1">
    <location>
        <begin position="46"/>
        <end position="168"/>
    </location>
</feature>
<evidence type="ECO:0000256" key="1">
    <source>
        <dbReference type="SAM" id="MobiDB-lite"/>
    </source>
</evidence>
<organism evidence="3 4">
    <name type="scientific">Puccinia sorghi</name>
    <dbReference type="NCBI Taxonomy" id="27349"/>
    <lineage>
        <taxon>Eukaryota</taxon>
        <taxon>Fungi</taxon>
        <taxon>Dikarya</taxon>
        <taxon>Basidiomycota</taxon>
        <taxon>Pucciniomycotina</taxon>
        <taxon>Pucciniomycetes</taxon>
        <taxon>Pucciniales</taxon>
        <taxon>Pucciniaceae</taxon>
        <taxon>Puccinia</taxon>
    </lineage>
</organism>
<protein>
    <recommendedName>
        <fullName evidence="2">GRIP domain-containing protein</fullName>
    </recommendedName>
</protein>
<feature type="compositionally biased region" description="Low complexity" evidence="1">
    <location>
        <begin position="70"/>
        <end position="93"/>
    </location>
</feature>
<dbReference type="Pfam" id="PF01465">
    <property type="entry name" value="GRIP"/>
    <property type="match status" value="1"/>
</dbReference>
<feature type="domain" description="GRIP" evidence="2">
    <location>
        <begin position="194"/>
        <end position="213"/>
    </location>
</feature>
<dbReference type="VEuPathDB" id="FungiDB:VP01_2264g5"/>
<evidence type="ECO:0000259" key="2">
    <source>
        <dbReference type="Pfam" id="PF01465"/>
    </source>
</evidence>
<evidence type="ECO:0000313" key="3">
    <source>
        <dbReference type="EMBL" id="KNZ57006.1"/>
    </source>
</evidence>
<dbReference type="EMBL" id="LAVV01007130">
    <property type="protein sequence ID" value="KNZ57006.1"/>
    <property type="molecule type" value="Genomic_DNA"/>
</dbReference>
<feature type="compositionally biased region" description="Basic residues" evidence="1">
    <location>
        <begin position="94"/>
        <end position="107"/>
    </location>
</feature>
<comment type="caution">
    <text evidence="3">The sequence shown here is derived from an EMBL/GenBank/DDBJ whole genome shotgun (WGS) entry which is preliminary data.</text>
</comment>
<feature type="region of interest" description="Disordered" evidence="1">
    <location>
        <begin position="1"/>
        <end position="28"/>
    </location>
</feature>
<gene>
    <name evidence="3" type="ORF">VP01_2264g5</name>
</gene>
<keyword evidence="4" id="KW-1185">Reference proteome</keyword>
<reference evidence="3 4" key="1">
    <citation type="submission" date="2015-08" db="EMBL/GenBank/DDBJ databases">
        <title>Next Generation Sequencing and Analysis of the Genome of Puccinia sorghi L Schw, the Causal Agent of Maize Common Rust.</title>
        <authorList>
            <person name="Rochi L."/>
            <person name="Burguener G."/>
            <person name="Darino M."/>
            <person name="Turjanski A."/>
            <person name="Kreff E."/>
            <person name="Dieguez M.J."/>
            <person name="Sacco F."/>
        </authorList>
    </citation>
    <scope>NUCLEOTIDE SEQUENCE [LARGE SCALE GENOMIC DNA]</scope>
    <source>
        <strain evidence="3 4">RO10H11247</strain>
    </source>
</reference>
<dbReference type="InterPro" id="IPR000237">
    <property type="entry name" value="GRIP_dom"/>
</dbReference>
<proteinExistence type="predicted"/>
<dbReference type="AlphaFoldDB" id="A0A0L6V879"/>
<name>A0A0L6V879_9BASI</name>
<accession>A0A0L6V879</accession>
<feature type="compositionally biased region" description="Low complexity" evidence="1">
    <location>
        <begin position="155"/>
        <end position="168"/>
    </location>
</feature>